<sequence length="573" mass="63545">MIKNNKPAKLTLAHINDTHSYFEPQSLQLTLDIDGEKISPYVSNGGFARIATRVKQLKYEALKNKRYFLFVHAGDCFQGTLYFSLFKGQANSDMLNALGIDMMAIGNHELDMGNAPVAAFLERIKFPMLAGNWDLSNEIPTKNHHLKRRHNLLAYQPELQTAHWLTRYVDDEPVAIFGVSIDKMSDIANVDADTPFVNAFETVKNTVRAINKSGINKIILLSHLGFESDCELAKVVSGIGLIVGGHTHTLQGDFSHLGLSNDAEYGVYINGAYIVQAGCHAQALGHCEIDFAADGRVLSFKGKNELLMGRRLCADKFLTSTIDQHLHQKGSEILQHDNKVIVCKKDIQLQSLLLDKYIPEVRQLQSTVISRIDRDLRHVRLPDQEGGSEIAPLVAQSFFYMMNKSGYQVDFAIHNAGGVRSSLYQGNLSEADIAGKLLPFVVPIGIYHIKGRYIAQALEGAINNATNNGVIGTGSGSYPYTHNLKFKYDSELPLGKRITELKIYAKQTGWREVDYEATYCGSSSAYTMKGKEGYDGLLQMEGEGVISEHSMADCFIDFIKSGVDHIAFKPPES</sequence>
<evidence type="ECO:0000259" key="3">
    <source>
        <dbReference type="Pfam" id="PF00149"/>
    </source>
</evidence>
<dbReference type="InterPro" id="IPR008334">
    <property type="entry name" value="5'-Nucleotdase_C"/>
</dbReference>
<evidence type="ECO:0000256" key="1">
    <source>
        <dbReference type="ARBA" id="ARBA00022729"/>
    </source>
</evidence>
<evidence type="ECO:0000313" key="5">
    <source>
        <dbReference type="EMBL" id="MEL0630279.1"/>
    </source>
</evidence>
<keyword evidence="6" id="KW-1185">Reference proteome</keyword>
<dbReference type="SUPFAM" id="SSF55816">
    <property type="entry name" value="5'-nucleotidase (syn. UDP-sugar hydrolase), C-terminal domain"/>
    <property type="match status" value="1"/>
</dbReference>
<dbReference type="InterPro" id="IPR036907">
    <property type="entry name" value="5'-Nucleotdase_C_sf"/>
</dbReference>
<keyword evidence="2" id="KW-0547">Nucleotide-binding</keyword>
<comment type="caution">
    <text evidence="5">The sequence shown here is derived from an EMBL/GenBank/DDBJ whole genome shotgun (WGS) entry which is preliminary data.</text>
</comment>
<dbReference type="PANTHER" id="PTHR11575">
    <property type="entry name" value="5'-NUCLEOTIDASE-RELATED"/>
    <property type="match status" value="1"/>
</dbReference>
<dbReference type="Proteomes" id="UP001369082">
    <property type="component" value="Unassembled WGS sequence"/>
</dbReference>
<dbReference type="SUPFAM" id="SSF56300">
    <property type="entry name" value="Metallo-dependent phosphatases"/>
    <property type="match status" value="1"/>
</dbReference>
<dbReference type="EMBL" id="JBAKAZ010000047">
    <property type="protein sequence ID" value="MEL0630279.1"/>
    <property type="molecule type" value="Genomic_DNA"/>
</dbReference>
<accession>A0ABU9GSH5</accession>
<dbReference type="Gene3D" id="3.60.21.10">
    <property type="match status" value="1"/>
</dbReference>
<evidence type="ECO:0000259" key="4">
    <source>
        <dbReference type="Pfam" id="PF02872"/>
    </source>
</evidence>
<proteinExistence type="inferred from homology"/>
<protein>
    <submittedName>
        <fullName evidence="5">Bifunctional metallophosphatase/5'-nucleotidase</fullName>
    </submittedName>
</protein>
<keyword evidence="1" id="KW-0732">Signal</keyword>
<feature type="domain" description="Calcineurin-like phosphoesterase" evidence="3">
    <location>
        <begin position="11"/>
        <end position="249"/>
    </location>
</feature>
<reference evidence="5 6" key="1">
    <citation type="submission" date="2024-02" db="EMBL/GenBank/DDBJ databases">
        <title>Bacteria isolated from the canopy kelp, Nereocystis luetkeana.</title>
        <authorList>
            <person name="Pfister C.A."/>
            <person name="Younker I.T."/>
            <person name="Light S.H."/>
        </authorList>
    </citation>
    <scope>NUCLEOTIDE SEQUENCE [LARGE SCALE GENOMIC DNA]</scope>
    <source>
        <strain evidence="5 6">TI.1.05</strain>
    </source>
</reference>
<dbReference type="InterPro" id="IPR004843">
    <property type="entry name" value="Calcineurin-like_PHP"/>
</dbReference>
<dbReference type="PRINTS" id="PR01607">
    <property type="entry name" value="APYRASEFAMLY"/>
</dbReference>
<dbReference type="Pfam" id="PF00149">
    <property type="entry name" value="Metallophos"/>
    <property type="match status" value="1"/>
</dbReference>
<evidence type="ECO:0000256" key="2">
    <source>
        <dbReference type="RuleBase" id="RU362119"/>
    </source>
</evidence>
<dbReference type="Gene3D" id="3.90.780.10">
    <property type="entry name" value="5'-Nucleotidase, C-terminal domain"/>
    <property type="match status" value="1"/>
</dbReference>
<keyword evidence="2" id="KW-0378">Hydrolase</keyword>
<dbReference type="InterPro" id="IPR029052">
    <property type="entry name" value="Metallo-depent_PP-like"/>
</dbReference>
<evidence type="ECO:0000313" key="6">
    <source>
        <dbReference type="Proteomes" id="UP001369082"/>
    </source>
</evidence>
<dbReference type="PANTHER" id="PTHR11575:SF24">
    <property type="entry name" value="5'-NUCLEOTIDASE"/>
    <property type="match status" value="1"/>
</dbReference>
<organism evidence="5 6">
    <name type="scientific">Psychromonas aquatilis</name>
    <dbReference type="NCBI Taxonomy" id="2005072"/>
    <lineage>
        <taxon>Bacteria</taxon>
        <taxon>Pseudomonadati</taxon>
        <taxon>Pseudomonadota</taxon>
        <taxon>Gammaproteobacteria</taxon>
        <taxon>Alteromonadales</taxon>
        <taxon>Psychromonadaceae</taxon>
        <taxon>Psychromonas</taxon>
    </lineage>
</organism>
<feature type="domain" description="5'-Nucleotidase C-terminal" evidence="4">
    <location>
        <begin position="383"/>
        <end position="536"/>
    </location>
</feature>
<gene>
    <name evidence="5" type="ORF">V6256_11740</name>
</gene>
<dbReference type="Pfam" id="PF02872">
    <property type="entry name" value="5_nucleotid_C"/>
    <property type="match status" value="1"/>
</dbReference>
<dbReference type="RefSeq" id="WP_341598404.1">
    <property type="nucleotide sequence ID" value="NZ_JBAKAZ010000047.1"/>
</dbReference>
<dbReference type="InterPro" id="IPR006179">
    <property type="entry name" value="5_nucleotidase/apyrase"/>
</dbReference>
<comment type="similarity">
    <text evidence="2">Belongs to the 5'-nucleotidase family.</text>
</comment>
<name>A0ABU9GSH5_9GAMM</name>